<gene>
    <name evidence="2" type="ORF">C1SCF055_LOCUS38131</name>
</gene>
<proteinExistence type="predicted"/>
<dbReference type="AlphaFoldDB" id="A0A9P1GGW1"/>
<comment type="caution">
    <text evidence="2">The sequence shown here is derived from an EMBL/GenBank/DDBJ whole genome shotgun (WGS) entry which is preliminary data.</text>
</comment>
<dbReference type="EMBL" id="CAMXCT010005729">
    <property type="protein sequence ID" value="CAI4013135.1"/>
    <property type="molecule type" value="Genomic_DNA"/>
</dbReference>
<reference evidence="3 4" key="2">
    <citation type="submission" date="2024-05" db="EMBL/GenBank/DDBJ databases">
        <authorList>
            <person name="Chen Y."/>
            <person name="Shah S."/>
            <person name="Dougan E. K."/>
            <person name="Thang M."/>
            <person name="Chan C."/>
        </authorList>
    </citation>
    <scope>NUCLEOTIDE SEQUENCE [LARGE SCALE GENOMIC DNA]</scope>
</reference>
<name>A0A9P1GGW1_9DINO</name>
<evidence type="ECO:0000256" key="1">
    <source>
        <dbReference type="SAM" id="MobiDB-lite"/>
    </source>
</evidence>
<reference evidence="2" key="1">
    <citation type="submission" date="2022-10" db="EMBL/GenBank/DDBJ databases">
        <authorList>
            <person name="Chen Y."/>
            <person name="Dougan E. K."/>
            <person name="Chan C."/>
            <person name="Rhodes N."/>
            <person name="Thang M."/>
        </authorList>
    </citation>
    <scope>NUCLEOTIDE SEQUENCE</scope>
</reference>
<dbReference type="EMBL" id="CAMXCT030005729">
    <property type="protein sequence ID" value="CAL4800447.1"/>
    <property type="molecule type" value="Genomic_DNA"/>
</dbReference>
<evidence type="ECO:0000313" key="2">
    <source>
        <dbReference type="EMBL" id="CAI4013135.1"/>
    </source>
</evidence>
<evidence type="ECO:0000313" key="4">
    <source>
        <dbReference type="Proteomes" id="UP001152797"/>
    </source>
</evidence>
<protein>
    <submittedName>
        <fullName evidence="2">Uncharacterized protein</fullName>
    </submittedName>
</protein>
<evidence type="ECO:0000313" key="3">
    <source>
        <dbReference type="EMBL" id="CAL4800447.1"/>
    </source>
</evidence>
<feature type="region of interest" description="Disordered" evidence="1">
    <location>
        <begin position="203"/>
        <end position="236"/>
    </location>
</feature>
<keyword evidence="4" id="KW-1185">Reference proteome</keyword>
<dbReference type="EMBL" id="CAMXCT020005729">
    <property type="protein sequence ID" value="CAL1166510.1"/>
    <property type="molecule type" value="Genomic_DNA"/>
</dbReference>
<dbReference type="Proteomes" id="UP001152797">
    <property type="component" value="Unassembled WGS sequence"/>
</dbReference>
<organism evidence="2">
    <name type="scientific">Cladocopium goreaui</name>
    <dbReference type="NCBI Taxonomy" id="2562237"/>
    <lineage>
        <taxon>Eukaryota</taxon>
        <taxon>Sar</taxon>
        <taxon>Alveolata</taxon>
        <taxon>Dinophyceae</taxon>
        <taxon>Suessiales</taxon>
        <taxon>Symbiodiniaceae</taxon>
        <taxon>Cladocopium</taxon>
    </lineage>
</organism>
<accession>A0A9P1GGW1</accession>
<sequence>MHVRLPDDVLPLVDIGTHRDPLSINLAVLNLFDFLPDLVNNVDKPPANVSTSMTVNIRLRERIEAGLCNVAPGIPSDCCSNMVQILAGSGLLDKVDPSESLGRGFHGSNKSLLSEGRQLSLGLWSTALVSKRPKPFYWKDWYGPQIGAIGAYQHIRLDAGGNGLAHLKVATKRVAFTSEKYTITLSQHTTVHNVTVTWDSLKQQPEDQHDHQPSPSRTAPEPSQPPDGMQDYKDELPDYAASLFM</sequence>